<evidence type="ECO:0000313" key="1">
    <source>
        <dbReference type="EMBL" id="PWD93040.1"/>
    </source>
</evidence>
<sequence>MVREIFKTVFFIFIFTLGFANAEFIDDLKREGFECKENICTKIADSDISYFFGENSINLRIIVPKDSNIKASCSQVFEHLLEEDEVKKAESLFMARINDHNEFLDNNLVFYSRSFGDLYVSVGFFNGRESTHTVCYLSKQ</sequence>
<name>A0ABX5L367_9GAMM</name>
<reference evidence="2" key="1">
    <citation type="submission" date="2018-05" db="EMBL/GenBank/DDBJ databases">
        <title>Ignatzschineria dubaiensis sp. nov., isolated from necrotic foot tissues of dromedaries (Camelus dromedarius) and associated maggots in Dubai, United Arab Emirates.</title>
        <authorList>
            <person name="Tsang C.C."/>
            <person name="Tang J.Y.M."/>
            <person name="Fong J.Y.H."/>
            <person name="Kinne J."/>
            <person name="Lee H.H."/>
            <person name="Joseph M."/>
            <person name="Jose S."/>
            <person name="Schuster R.K."/>
            <person name="Tang Y."/>
            <person name="Sivakumar S."/>
            <person name="Chen J.H.K."/>
            <person name="Teng J.L.L."/>
            <person name="Lau S.K.P."/>
            <person name="Wernery U."/>
            <person name="Woo P.C.Y."/>
        </authorList>
    </citation>
    <scope>NUCLEOTIDE SEQUENCE [LARGE SCALE GENOMIC DNA]</scope>
    <source>
        <strain evidence="2">UAE-HKU58</strain>
    </source>
</reference>
<comment type="caution">
    <text evidence="1">The sequence shown here is derived from an EMBL/GenBank/DDBJ whole genome shotgun (WGS) entry which is preliminary data.</text>
</comment>
<organism evidence="1 2">
    <name type="scientific">Ignatzschineria cameli</name>
    <dbReference type="NCBI Taxonomy" id="2182793"/>
    <lineage>
        <taxon>Bacteria</taxon>
        <taxon>Pseudomonadati</taxon>
        <taxon>Pseudomonadota</taxon>
        <taxon>Gammaproteobacteria</taxon>
        <taxon>Cardiobacteriales</taxon>
        <taxon>Ignatzschineriaceae</taxon>
        <taxon>Ignatzschineria</taxon>
    </lineage>
</organism>
<dbReference type="EMBL" id="QEWV01000003">
    <property type="protein sequence ID" value="PWD93040.1"/>
    <property type="molecule type" value="Genomic_DNA"/>
</dbReference>
<gene>
    <name evidence="1" type="ORF">DC078_04270</name>
</gene>
<proteinExistence type="predicted"/>
<protein>
    <submittedName>
        <fullName evidence="1">Uncharacterized protein</fullName>
    </submittedName>
</protein>
<dbReference type="RefSeq" id="WP_109201364.1">
    <property type="nucleotide sequence ID" value="NZ_QEWS01000003.1"/>
</dbReference>
<keyword evidence="2" id="KW-1185">Reference proteome</keyword>
<accession>A0ABX5L367</accession>
<dbReference type="Proteomes" id="UP000245217">
    <property type="component" value="Unassembled WGS sequence"/>
</dbReference>
<evidence type="ECO:0000313" key="2">
    <source>
        <dbReference type="Proteomes" id="UP000245217"/>
    </source>
</evidence>